<feature type="compositionally biased region" description="Low complexity" evidence="1">
    <location>
        <begin position="160"/>
        <end position="179"/>
    </location>
</feature>
<sequence length="179" mass="18951">MDAARPGSVPTLTDAVALATRVHAGQLDKAGEDYIGHPRRVMDTVGRTAAGAGVEVAYAQMAAILHDVVEDSDLTVPELADAGYPPQVVAAVDALTHREDEAIESYLLRVAADAIAIVVKRADMADNSDPRRLARLPAERAAQLASRYAGRRRLLDDLVLRSSGQTTPGHGPATGTPRR</sequence>
<evidence type="ECO:0000313" key="4">
    <source>
        <dbReference type="Proteomes" id="UP000179627"/>
    </source>
</evidence>
<dbReference type="GO" id="GO:0016787">
    <property type="term" value="F:hydrolase activity"/>
    <property type="evidence" value="ECO:0007669"/>
    <property type="project" value="UniProtKB-KW"/>
</dbReference>
<keyword evidence="3" id="KW-0378">Hydrolase</keyword>
<protein>
    <submittedName>
        <fullName evidence="3">Metal-dependent phosphohydrolase</fullName>
    </submittedName>
</protein>
<comment type="caution">
    <text evidence="3">The sequence shown here is derived from an EMBL/GenBank/DDBJ whole genome shotgun (WGS) entry which is preliminary data.</text>
</comment>
<name>A0A1S1R3F5_9ACTN</name>
<feature type="domain" description="HD/PDEase" evidence="2">
    <location>
        <begin position="30"/>
        <end position="137"/>
    </location>
</feature>
<proteinExistence type="predicted"/>
<dbReference type="InterPro" id="IPR006674">
    <property type="entry name" value="HD_domain"/>
</dbReference>
<dbReference type="SUPFAM" id="SSF109604">
    <property type="entry name" value="HD-domain/PDEase-like"/>
    <property type="match status" value="1"/>
</dbReference>
<gene>
    <name evidence="3" type="ORF">CC117_33225</name>
</gene>
<evidence type="ECO:0000313" key="3">
    <source>
        <dbReference type="EMBL" id="OHV41488.1"/>
    </source>
</evidence>
<dbReference type="EMBL" id="MBLM01000054">
    <property type="protein sequence ID" value="OHV41488.1"/>
    <property type="molecule type" value="Genomic_DNA"/>
</dbReference>
<dbReference type="Gene3D" id="1.10.3210.10">
    <property type="entry name" value="Hypothetical protein af1432"/>
    <property type="match status" value="1"/>
</dbReference>
<reference evidence="4" key="1">
    <citation type="submission" date="2016-07" db="EMBL/GenBank/DDBJ databases">
        <title>Sequence Frankia sp. strain CcI1.17.</title>
        <authorList>
            <person name="Ghodhbane-Gtari F."/>
            <person name="Swanson E."/>
            <person name="Gueddou A."/>
            <person name="Morris K."/>
            <person name="Hezbri K."/>
            <person name="Ktari A."/>
            <person name="Nouioui I."/>
            <person name="Abebe-Akele F."/>
            <person name="Simpson S."/>
            <person name="Thomas K."/>
            <person name="Gtari M."/>
            <person name="Tisa L.S."/>
            <person name="Hurst S."/>
        </authorList>
    </citation>
    <scope>NUCLEOTIDE SEQUENCE [LARGE SCALE GENOMIC DNA]</scope>
    <source>
        <strain evidence="4">Cc1.17</strain>
    </source>
</reference>
<organism evidence="3 4">
    <name type="scientific">Parafrankia colletiae</name>
    <dbReference type="NCBI Taxonomy" id="573497"/>
    <lineage>
        <taxon>Bacteria</taxon>
        <taxon>Bacillati</taxon>
        <taxon>Actinomycetota</taxon>
        <taxon>Actinomycetes</taxon>
        <taxon>Frankiales</taxon>
        <taxon>Frankiaceae</taxon>
        <taxon>Parafrankia</taxon>
    </lineage>
</organism>
<keyword evidence="4" id="KW-1185">Reference proteome</keyword>
<dbReference type="AlphaFoldDB" id="A0A1S1R3F5"/>
<dbReference type="Pfam" id="PF01966">
    <property type="entry name" value="HD"/>
    <property type="match status" value="1"/>
</dbReference>
<evidence type="ECO:0000256" key="1">
    <source>
        <dbReference type="SAM" id="MobiDB-lite"/>
    </source>
</evidence>
<dbReference type="Proteomes" id="UP000179627">
    <property type="component" value="Unassembled WGS sequence"/>
</dbReference>
<dbReference type="SMART" id="SM00471">
    <property type="entry name" value="HDc"/>
    <property type="match status" value="1"/>
</dbReference>
<dbReference type="InterPro" id="IPR003607">
    <property type="entry name" value="HD/PDEase_dom"/>
</dbReference>
<accession>A0A1S1R3F5</accession>
<evidence type="ECO:0000259" key="2">
    <source>
        <dbReference type="SMART" id="SM00471"/>
    </source>
</evidence>
<feature type="region of interest" description="Disordered" evidence="1">
    <location>
        <begin position="159"/>
        <end position="179"/>
    </location>
</feature>